<evidence type="ECO:0000313" key="5">
    <source>
        <dbReference type="Proteomes" id="UP000051086"/>
    </source>
</evidence>
<dbReference type="AlphaFoldDB" id="A0A0P1GFD7"/>
<feature type="signal peptide" evidence="1">
    <location>
        <begin position="1"/>
        <end position="27"/>
    </location>
</feature>
<dbReference type="GO" id="GO:1990281">
    <property type="term" value="C:efflux pump complex"/>
    <property type="evidence" value="ECO:0007669"/>
    <property type="project" value="TreeGrafter"/>
</dbReference>
<name>A0A0P1GFD7_9RHOB</name>
<reference evidence="3 5" key="1">
    <citation type="submission" date="2015-09" db="EMBL/GenBank/DDBJ databases">
        <authorList>
            <person name="Rodrigo-Torres L."/>
            <person name="Arahal D.R."/>
        </authorList>
    </citation>
    <scope>NUCLEOTIDE SEQUENCE [LARGE SCALE GENOMIC DNA]</scope>
    <source>
        <strain evidence="3 5">CECT 5118</strain>
    </source>
</reference>
<feature type="chain" id="PRO_5009792657" evidence="1">
    <location>
        <begin position="28"/>
        <end position="294"/>
    </location>
</feature>
<dbReference type="RefSeq" id="WP_058245438.1">
    <property type="nucleotide sequence ID" value="NZ_CYSC01000044.1"/>
</dbReference>
<evidence type="ECO:0000259" key="2">
    <source>
        <dbReference type="Pfam" id="PF25917"/>
    </source>
</evidence>
<dbReference type="Gene3D" id="2.40.30.170">
    <property type="match status" value="1"/>
</dbReference>
<evidence type="ECO:0000313" key="4">
    <source>
        <dbReference type="EMBL" id="CUH74326.1"/>
    </source>
</evidence>
<dbReference type="EMBL" id="CYSB01000039">
    <property type="protein sequence ID" value="CUH69403.1"/>
    <property type="molecule type" value="Genomic_DNA"/>
</dbReference>
<dbReference type="InterPro" id="IPR058625">
    <property type="entry name" value="MdtA-like_BSH"/>
</dbReference>
<dbReference type="Gene3D" id="1.10.287.470">
    <property type="entry name" value="Helix hairpin bin"/>
    <property type="match status" value="1"/>
</dbReference>
<dbReference type="EMBL" id="CYSC01000044">
    <property type="protein sequence ID" value="CUH74326.1"/>
    <property type="molecule type" value="Genomic_DNA"/>
</dbReference>
<keyword evidence="5" id="KW-1185">Reference proteome</keyword>
<dbReference type="PANTHER" id="PTHR30469">
    <property type="entry name" value="MULTIDRUG RESISTANCE PROTEIN MDTA"/>
    <property type="match status" value="1"/>
</dbReference>
<evidence type="ECO:0000313" key="6">
    <source>
        <dbReference type="Proteomes" id="UP000051887"/>
    </source>
</evidence>
<evidence type="ECO:0000256" key="1">
    <source>
        <dbReference type="SAM" id="SignalP"/>
    </source>
</evidence>
<dbReference type="Pfam" id="PF25917">
    <property type="entry name" value="BSH_RND"/>
    <property type="match status" value="1"/>
</dbReference>
<proteinExistence type="predicted"/>
<dbReference type="Proteomes" id="UP000051086">
    <property type="component" value="Unassembled WGS sequence"/>
</dbReference>
<evidence type="ECO:0000313" key="3">
    <source>
        <dbReference type="EMBL" id="CUH69403.1"/>
    </source>
</evidence>
<dbReference type="Gene3D" id="2.40.50.100">
    <property type="match status" value="1"/>
</dbReference>
<reference evidence="4 6" key="2">
    <citation type="submission" date="2015-09" db="EMBL/GenBank/DDBJ databases">
        <authorList>
            <consortium name="Swine Surveillance"/>
        </authorList>
    </citation>
    <scope>NUCLEOTIDE SEQUENCE [LARGE SCALE GENOMIC DNA]</scope>
    <source>
        <strain evidence="4 6">5120</strain>
    </source>
</reference>
<organism evidence="4 6">
    <name type="scientific">Thalassovita autumnalis</name>
    <dbReference type="NCBI Taxonomy" id="2072972"/>
    <lineage>
        <taxon>Bacteria</taxon>
        <taxon>Pseudomonadati</taxon>
        <taxon>Pseudomonadota</taxon>
        <taxon>Alphaproteobacteria</taxon>
        <taxon>Rhodobacterales</taxon>
        <taxon>Roseobacteraceae</taxon>
        <taxon>Thalassovita</taxon>
    </lineage>
</organism>
<gene>
    <name evidence="3" type="ORF">TL5118_03363</name>
    <name evidence="4" type="ORF">TL5120_04146</name>
</gene>
<keyword evidence="1" id="KW-0732">Signal</keyword>
<dbReference type="GO" id="GO:0015562">
    <property type="term" value="F:efflux transmembrane transporter activity"/>
    <property type="evidence" value="ECO:0007669"/>
    <property type="project" value="TreeGrafter"/>
</dbReference>
<dbReference type="Proteomes" id="UP000051887">
    <property type="component" value="Unassembled WGS sequence"/>
</dbReference>
<sequence>MSVRAHWGLLALSLTAMIAAGPAHVLADQPVLSKEEFAARAGAAAPALRQINCTVKPLRVVELAAPSQGTVAKVHVRPGDQVKVGDLLVELDTTILKAELNVAKARAADLTELNAAKVRRDGLAIKEARLAKASAQRAVSVSQHDAAVLDLALAEAEITQVEQALALAALEVERTKTILDSMQLRSPVAGVVGENLIDPGEAAGQEPVATLYVNQPLRVEAFVPSALISSFAAQDRFDAAIGTPVAQHSLSLDYISPVADLASNTISVFFLLSADSVLPGSKCQIDLAAARVQE</sequence>
<accession>A0A0P1GFD7</accession>
<dbReference type="SUPFAM" id="SSF111369">
    <property type="entry name" value="HlyD-like secretion proteins"/>
    <property type="match status" value="1"/>
</dbReference>
<feature type="domain" description="Multidrug resistance protein MdtA-like barrel-sandwich hybrid" evidence="2">
    <location>
        <begin position="59"/>
        <end position="202"/>
    </location>
</feature>
<protein>
    <submittedName>
        <fullName evidence="3 4">Efflux pump membrane fusion protein</fullName>
    </submittedName>
</protein>